<feature type="binding site" evidence="8">
    <location>
        <position position="197"/>
    </location>
    <ligand>
        <name>Fe cation</name>
        <dbReference type="ChEBI" id="CHEBI:24875"/>
        <note>catalytic</note>
    </ligand>
</feature>
<dbReference type="EMBL" id="HBFK01043499">
    <property type="protein sequence ID" value="CAD8759918.1"/>
    <property type="molecule type" value="Transcribed_RNA"/>
</dbReference>
<evidence type="ECO:0000256" key="9">
    <source>
        <dbReference type="SAM" id="MobiDB-lite"/>
    </source>
</evidence>
<evidence type="ECO:0000256" key="6">
    <source>
        <dbReference type="ARBA" id="ARBA00023004"/>
    </source>
</evidence>
<keyword evidence="4" id="KW-0223">Dioxygenase</keyword>
<evidence type="ECO:0000256" key="3">
    <source>
        <dbReference type="ARBA" id="ARBA00022723"/>
    </source>
</evidence>
<dbReference type="AlphaFoldDB" id="A0A6U2F8D9"/>
<keyword evidence="3 8" id="KW-0479">Metal-binding</keyword>
<sequence length="369" mass="40755">MSGCGSKRKLCELGTGEVVHVISYRAKEGMVEEFERIVQETAHCLYHLQAGISDVRVCHPKCGEVVFIITFLSKEDMEKFKDGPEQDAARALGPVVEKGEPTYATSGCLMPAAHTLPSLLAFLKRSISGTNFSQHKVGKVREELSKWFPRREEYEKYIHWDQQDPKKYTRNLVFANDAMDVLLMCWPPGCVSAIHSHDESSCWVALVEGEVFEVQYTMPKMDIQFIEKEMKNPTGAVGRCTRLRVIGETRLSQSSASGAYANDEIGVHRIENRSSQPAFTLHVYAPGLRKMKIFKETGQVSVFSVAQVSYMSEYGSKTGNWTTTTHPDGILDIQAWNSDQAGRPSPIPSPSAGPAAAPGLEPPPSALGA</sequence>
<dbReference type="SUPFAM" id="SSF51182">
    <property type="entry name" value="RmlC-like cupins"/>
    <property type="match status" value="1"/>
</dbReference>
<feature type="region of interest" description="Disordered" evidence="9">
    <location>
        <begin position="336"/>
        <end position="369"/>
    </location>
</feature>
<organism evidence="10">
    <name type="scientific">Hemiselmis andersenii</name>
    <name type="common">Cryptophyte alga</name>
    <dbReference type="NCBI Taxonomy" id="464988"/>
    <lineage>
        <taxon>Eukaryota</taxon>
        <taxon>Cryptophyceae</taxon>
        <taxon>Cryptomonadales</taxon>
        <taxon>Hemiselmidaceae</taxon>
        <taxon>Hemiselmis</taxon>
    </lineage>
</organism>
<dbReference type="InterPro" id="IPR010300">
    <property type="entry name" value="CDO_1"/>
</dbReference>
<comment type="similarity">
    <text evidence="1">Belongs to the cysteine dioxygenase family.</text>
</comment>
<dbReference type="InterPro" id="IPR011051">
    <property type="entry name" value="RmlC_Cupin_sf"/>
</dbReference>
<feature type="cross-link" description="3'-(S-cysteinyl)-tyrosine (Cys-Tyr)" evidence="7">
    <location>
        <begin position="202"/>
        <end position="284"/>
    </location>
</feature>
<dbReference type="CDD" id="cd10548">
    <property type="entry name" value="cupin_CDO"/>
    <property type="match status" value="1"/>
</dbReference>
<protein>
    <recommendedName>
        <fullName evidence="2">cysteine dioxygenase</fullName>
        <ecNumber evidence="2">1.13.11.20</ecNumber>
    </recommendedName>
</protein>
<dbReference type="PANTHER" id="PTHR12918">
    <property type="entry name" value="CYSTEINE DIOXYGENASE"/>
    <property type="match status" value="1"/>
</dbReference>
<evidence type="ECO:0000313" key="10">
    <source>
        <dbReference type="EMBL" id="CAD8759918.1"/>
    </source>
</evidence>
<accession>A0A6U2F8D9</accession>
<evidence type="ECO:0000256" key="2">
    <source>
        <dbReference type="ARBA" id="ARBA00013133"/>
    </source>
</evidence>
<evidence type="ECO:0000256" key="5">
    <source>
        <dbReference type="ARBA" id="ARBA00023002"/>
    </source>
</evidence>
<dbReference type="InterPro" id="IPR014710">
    <property type="entry name" value="RmlC-like_jellyroll"/>
</dbReference>
<keyword evidence="6 8" id="KW-0408">Iron</keyword>
<feature type="compositionally biased region" description="Pro residues" evidence="9">
    <location>
        <begin position="360"/>
        <end position="369"/>
    </location>
</feature>
<evidence type="ECO:0000256" key="8">
    <source>
        <dbReference type="PIRSR" id="PIRSR610300-51"/>
    </source>
</evidence>
<dbReference type="GO" id="GO:0008198">
    <property type="term" value="F:ferrous iron binding"/>
    <property type="evidence" value="ECO:0007669"/>
    <property type="project" value="TreeGrafter"/>
</dbReference>
<dbReference type="PANTHER" id="PTHR12918:SF1">
    <property type="entry name" value="CYSTEINE DIOXYGENASE TYPE 1"/>
    <property type="match status" value="1"/>
</dbReference>
<feature type="binding site" evidence="8">
    <location>
        <position position="195"/>
    </location>
    <ligand>
        <name>Fe cation</name>
        <dbReference type="ChEBI" id="CHEBI:24875"/>
        <note>catalytic</note>
    </ligand>
</feature>
<evidence type="ECO:0000256" key="7">
    <source>
        <dbReference type="PIRSR" id="PIRSR610300-50"/>
    </source>
</evidence>
<dbReference type="EC" id="1.13.11.20" evidence="2"/>
<dbReference type="Gene3D" id="2.60.120.10">
    <property type="entry name" value="Jelly Rolls"/>
    <property type="match status" value="1"/>
</dbReference>
<dbReference type="GO" id="GO:0017172">
    <property type="term" value="F:cysteine dioxygenase activity"/>
    <property type="evidence" value="ECO:0007669"/>
    <property type="project" value="UniProtKB-EC"/>
</dbReference>
<proteinExistence type="inferred from homology"/>
<feature type="binding site" evidence="8">
    <location>
        <position position="268"/>
    </location>
    <ligand>
        <name>Fe cation</name>
        <dbReference type="ChEBI" id="CHEBI:24875"/>
        <note>catalytic</note>
    </ligand>
</feature>
<dbReference type="Pfam" id="PF05995">
    <property type="entry name" value="CDO_I"/>
    <property type="match status" value="1"/>
</dbReference>
<keyword evidence="5" id="KW-0560">Oxidoreductase</keyword>
<evidence type="ECO:0000256" key="4">
    <source>
        <dbReference type="ARBA" id="ARBA00022964"/>
    </source>
</evidence>
<evidence type="ECO:0000256" key="1">
    <source>
        <dbReference type="ARBA" id="ARBA00006622"/>
    </source>
</evidence>
<gene>
    <name evidence="10" type="ORF">HAND1043_LOCUS26432</name>
</gene>
<keyword evidence="7" id="KW-0883">Thioether bond</keyword>
<reference evidence="10" key="1">
    <citation type="submission" date="2021-01" db="EMBL/GenBank/DDBJ databases">
        <authorList>
            <person name="Corre E."/>
            <person name="Pelletier E."/>
            <person name="Niang G."/>
            <person name="Scheremetjew M."/>
            <person name="Finn R."/>
            <person name="Kale V."/>
            <person name="Holt S."/>
            <person name="Cochrane G."/>
            <person name="Meng A."/>
            <person name="Brown T."/>
            <person name="Cohen L."/>
        </authorList>
    </citation>
    <scope>NUCLEOTIDE SEQUENCE</scope>
    <source>
        <strain evidence="10">CCMP441</strain>
    </source>
</reference>
<name>A0A6U2F8D9_HEMAN</name>